<dbReference type="InterPro" id="IPR056231">
    <property type="entry name" value="VNG_1110C-like"/>
</dbReference>
<proteinExistence type="predicted"/>
<dbReference type="Proteomes" id="UP000236755">
    <property type="component" value="Unassembled WGS sequence"/>
</dbReference>
<reference evidence="1 2" key="1">
    <citation type="submission" date="2016-10" db="EMBL/GenBank/DDBJ databases">
        <authorList>
            <person name="de Groot N.N."/>
        </authorList>
    </citation>
    <scope>NUCLEOTIDE SEQUENCE [LARGE SCALE GENOMIC DNA]</scope>
    <source>
        <strain evidence="1 2">CGMCC 1.8712</strain>
    </source>
</reference>
<gene>
    <name evidence="1" type="ORF">SAMN04488065_0820</name>
</gene>
<dbReference type="AlphaFoldDB" id="A0A1H3WF86"/>
<protein>
    <submittedName>
        <fullName evidence="1">Uncharacterized protein</fullName>
    </submittedName>
</protein>
<sequence length="67" mass="7174">MPAPERLRDSTQIVVPCESLTGLRDDLESDYAVSVFADGDSTCRIIGSPVEIKAVGQFLARHGVNVA</sequence>
<name>A0A1H3WF86_9EURY</name>
<dbReference type="RefSeq" id="WP_092631817.1">
    <property type="nucleotide sequence ID" value="NZ_FNQT01000001.1"/>
</dbReference>
<evidence type="ECO:0000313" key="2">
    <source>
        <dbReference type="Proteomes" id="UP000236755"/>
    </source>
</evidence>
<organism evidence="1 2">
    <name type="scientific">Haloplanus vescus</name>
    <dbReference type="NCBI Taxonomy" id="555874"/>
    <lineage>
        <taxon>Archaea</taxon>
        <taxon>Methanobacteriati</taxon>
        <taxon>Methanobacteriota</taxon>
        <taxon>Stenosarchaea group</taxon>
        <taxon>Halobacteria</taxon>
        <taxon>Halobacteriales</taxon>
        <taxon>Haloferacaceae</taxon>
        <taxon>Haloplanus</taxon>
    </lineage>
</organism>
<evidence type="ECO:0000313" key="1">
    <source>
        <dbReference type="EMBL" id="SDZ85755.1"/>
    </source>
</evidence>
<accession>A0A1H3WF86</accession>
<dbReference type="Pfam" id="PF24397">
    <property type="entry name" value="VNG_1110C"/>
    <property type="match status" value="1"/>
</dbReference>
<dbReference type="EMBL" id="FNQT01000001">
    <property type="protein sequence ID" value="SDZ85755.1"/>
    <property type="molecule type" value="Genomic_DNA"/>
</dbReference>
<dbReference type="STRING" id="555874.SAMN04488065_0820"/>
<keyword evidence="2" id="KW-1185">Reference proteome</keyword>
<dbReference type="OrthoDB" id="268322at2157"/>